<organism evidence="1 2">
    <name type="scientific">Ricinus communis</name>
    <name type="common">Castor bean</name>
    <dbReference type="NCBI Taxonomy" id="3988"/>
    <lineage>
        <taxon>Eukaryota</taxon>
        <taxon>Viridiplantae</taxon>
        <taxon>Streptophyta</taxon>
        <taxon>Embryophyta</taxon>
        <taxon>Tracheophyta</taxon>
        <taxon>Spermatophyta</taxon>
        <taxon>Magnoliopsida</taxon>
        <taxon>eudicotyledons</taxon>
        <taxon>Gunneridae</taxon>
        <taxon>Pentapetalae</taxon>
        <taxon>rosids</taxon>
        <taxon>fabids</taxon>
        <taxon>Malpighiales</taxon>
        <taxon>Euphorbiaceae</taxon>
        <taxon>Acalyphoideae</taxon>
        <taxon>Acalypheae</taxon>
        <taxon>Ricinus</taxon>
    </lineage>
</organism>
<sequence>MDSAASRSPRLYDFPFAILLELQVAPEMFERERQFFTDGRGVDSNVLEAVGPLEVFSATHPLEIVQNLSGASVL</sequence>
<proteinExistence type="predicted"/>
<name>B9SNN1_RICCO</name>
<dbReference type="Proteomes" id="UP000008311">
    <property type="component" value="Unassembled WGS sequence"/>
</dbReference>
<dbReference type="InParanoid" id="B9SNN1"/>
<evidence type="ECO:0000313" key="2">
    <source>
        <dbReference type="Proteomes" id="UP000008311"/>
    </source>
</evidence>
<dbReference type="AlphaFoldDB" id="B9SNN1"/>
<accession>B9SNN1</accession>
<protein>
    <submittedName>
        <fullName evidence="1">Uncharacterized protein</fullName>
    </submittedName>
</protein>
<evidence type="ECO:0000313" key="1">
    <source>
        <dbReference type="EMBL" id="EEF34776.1"/>
    </source>
</evidence>
<gene>
    <name evidence="1" type="ORF">RCOM_1009930</name>
</gene>
<dbReference type="EMBL" id="EQ974050">
    <property type="protein sequence ID" value="EEF34776.1"/>
    <property type="molecule type" value="Genomic_DNA"/>
</dbReference>
<reference evidence="2" key="1">
    <citation type="journal article" date="2010" name="Nat. Biotechnol.">
        <title>Draft genome sequence of the oilseed species Ricinus communis.</title>
        <authorList>
            <person name="Chan A.P."/>
            <person name="Crabtree J."/>
            <person name="Zhao Q."/>
            <person name="Lorenzi H."/>
            <person name="Orvis J."/>
            <person name="Puiu D."/>
            <person name="Melake-Berhan A."/>
            <person name="Jones K.M."/>
            <person name="Redman J."/>
            <person name="Chen G."/>
            <person name="Cahoon E.B."/>
            <person name="Gedil M."/>
            <person name="Stanke M."/>
            <person name="Haas B.J."/>
            <person name="Wortman J.R."/>
            <person name="Fraser-Liggett C.M."/>
            <person name="Ravel J."/>
            <person name="Rabinowicz P.D."/>
        </authorList>
    </citation>
    <scope>NUCLEOTIDE SEQUENCE [LARGE SCALE GENOMIC DNA]</scope>
    <source>
        <strain evidence="2">cv. Hale</strain>
    </source>
</reference>
<keyword evidence="2" id="KW-1185">Reference proteome</keyword>